<protein>
    <submittedName>
        <fullName evidence="1">Uncharacterized protein</fullName>
    </submittedName>
</protein>
<evidence type="ECO:0000313" key="1">
    <source>
        <dbReference type="EMBL" id="SBW85269.1"/>
    </source>
</evidence>
<dbReference type="EMBL" id="LT599585">
    <property type="protein sequence ID" value="SBW85269.1"/>
    <property type="molecule type" value="Genomic_DNA"/>
</dbReference>
<reference evidence="2" key="1">
    <citation type="submission" date="2016-07" db="EMBL/GenBank/DDBJ databases">
        <authorList>
            <person name="Florea S."/>
            <person name="Webb J.S."/>
            <person name="Jaromczyk J."/>
            <person name="Schardl C.L."/>
        </authorList>
    </citation>
    <scope>NUCLEOTIDE SEQUENCE [LARGE SCALE GENOMIC DNA]</scope>
    <source>
        <strain evidence="2">1YdBTEX2</strain>
        <plasmid evidence="2">Plasmid pve_Plasmid</plasmid>
    </source>
</reference>
<dbReference type="Proteomes" id="UP000245431">
    <property type="component" value="Plasmid PVE_plasmid"/>
</dbReference>
<sequence length="207" mass="22143">MFGVSEIVPVAEDPVGNLTSRSKFLAIAPAGLSNAQWAELMDCFRLEQGWSDTQLSRRIGISISMIRQCRIHLRPLPPAARVRILAAMGIEMTRSSLIAALPAAVKDAVEAADSKSSFVRRTLVYGFFDRLDAGEAVEVVAGFFDGLGAIAGVKSAGLAERLGLSMSELADLCEGHRPIPFRVKVAITDSFTAQDMGPLILSLLPTA</sequence>
<evidence type="ECO:0000313" key="2">
    <source>
        <dbReference type="Proteomes" id="UP000245431"/>
    </source>
</evidence>
<dbReference type="AlphaFoldDB" id="A0A1D3KA79"/>
<organism evidence="1 2">
    <name type="scientific">Pseudomonas veronii 1YdBTEX2</name>
    <dbReference type="NCBI Taxonomy" id="1295141"/>
    <lineage>
        <taxon>Bacteria</taxon>
        <taxon>Pseudomonadati</taxon>
        <taxon>Pseudomonadota</taxon>
        <taxon>Gammaproteobacteria</taxon>
        <taxon>Pseudomonadales</taxon>
        <taxon>Pseudomonadaceae</taxon>
        <taxon>Pseudomonas</taxon>
    </lineage>
</organism>
<accession>A0A1D3KA79</accession>
<keyword evidence="1" id="KW-0614">Plasmid</keyword>
<gene>
    <name evidence="1" type="ORF">PVE_P0229</name>
</gene>
<name>A0A1D3KA79_PSEVE</name>
<proteinExistence type="predicted"/>
<geneLocation type="plasmid" evidence="2">
    <name>pve_Plasmid</name>
</geneLocation>